<sequence>MYNFLSFATVISALIVAVASIPVGSVPQGRAAVSNVPAQNLKATAAASDAKATPAHASDVLQPLVTPLGDTLGKVEPSFNEAEAHPRARGGQCIVA</sequence>
<feature type="chain" id="PRO_5043889128" description="Hepcidin" evidence="1">
    <location>
        <begin position="21"/>
        <end position="96"/>
    </location>
</feature>
<accession>A0AAW0B483</accession>
<gene>
    <name evidence="2" type="ORF">R3P38DRAFT_2972714</name>
</gene>
<comment type="caution">
    <text evidence="2">The sequence shown here is derived from an EMBL/GenBank/DDBJ whole genome shotgun (WGS) entry which is preliminary data.</text>
</comment>
<evidence type="ECO:0000313" key="2">
    <source>
        <dbReference type="EMBL" id="KAK7020071.1"/>
    </source>
</evidence>
<evidence type="ECO:0000313" key="3">
    <source>
        <dbReference type="Proteomes" id="UP001362999"/>
    </source>
</evidence>
<keyword evidence="3" id="KW-1185">Reference proteome</keyword>
<feature type="signal peptide" evidence="1">
    <location>
        <begin position="1"/>
        <end position="20"/>
    </location>
</feature>
<keyword evidence="1" id="KW-0732">Signal</keyword>
<name>A0AAW0B483_9AGAR</name>
<proteinExistence type="predicted"/>
<dbReference type="AlphaFoldDB" id="A0AAW0B483"/>
<evidence type="ECO:0000256" key="1">
    <source>
        <dbReference type="SAM" id="SignalP"/>
    </source>
</evidence>
<reference evidence="2 3" key="1">
    <citation type="journal article" date="2024" name="J Genomics">
        <title>Draft genome sequencing and assembly of Favolaschia claudopus CIRM-BRFM 2984 isolated from oak limbs.</title>
        <authorList>
            <person name="Navarro D."/>
            <person name="Drula E."/>
            <person name="Chaduli D."/>
            <person name="Cazenave R."/>
            <person name="Ahrendt S."/>
            <person name="Wang J."/>
            <person name="Lipzen A."/>
            <person name="Daum C."/>
            <person name="Barry K."/>
            <person name="Grigoriev I.V."/>
            <person name="Favel A."/>
            <person name="Rosso M.N."/>
            <person name="Martin F."/>
        </authorList>
    </citation>
    <scope>NUCLEOTIDE SEQUENCE [LARGE SCALE GENOMIC DNA]</scope>
    <source>
        <strain evidence="2 3">CIRM-BRFM 2984</strain>
    </source>
</reference>
<evidence type="ECO:0008006" key="4">
    <source>
        <dbReference type="Google" id="ProtNLM"/>
    </source>
</evidence>
<dbReference type="EMBL" id="JAWWNJ010000042">
    <property type="protein sequence ID" value="KAK7020071.1"/>
    <property type="molecule type" value="Genomic_DNA"/>
</dbReference>
<organism evidence="2 3">
    <name type="scientific">Favolaschia claudopus</name>
    <dbReference type="NCBI Taxonomy" id="2862362"/>
    <lineage>
        <taxon>Eukaryota</taxon>
        <taxon>Fungi</taxon>
        <taxon>Dikarya</taxon>
        <taxon>Basidiomycota</taxon>
        <taxon>Agaricomycotina</taxon>
        <taxon>Agaricomycetes</taxon>
        <taxon>Agaricomycetidae</taxon>
        <taxon>Agaricales</taxon>
        <taxon>Marasmiineae</taxon>
        <taxon>Mycenaceae</taxon>
        <taxon>Favolaschia</taxon>
    </lineage>
</organism>
<dbReference type="Proteomes" id="UP001362999">
    <property type="component" value="Unassembled WGS sequence"/>
</dbReference>
<protein>
    <recommendedName>
        <fullName evidence="4">Hepcidin</fullName>
    </recommendedName>
</protein>